<protein>
    <submittedName>
        <fullName evidence="2">Uncharacterized protein</fullName>
    </submittedName>
</protein>
<feature type="region of interest" description="Disordered" evidence="1">
    <location>
        <begin position="1"/>
        <end position="30"/>
    </location>
</feature>
<evidence type="ECO:0000256" key="1">
    <source>
        <dbReference type="SAM" id="MobiDB-lite"/>
    </source>
</evidence>
<gene>
    <name evidence="2" type="ORF">MNBD_BACTEROID02-970</name>
</gene>
<feature type="compositionally biased region" description="Basic and acidic residues" evidence="1">
    <location>
        <begin position="1"/>
        <end position="20"/>
    </location>
</feature>
<dbReference type="EMBL" id="UOEB01000322">
    <property type="protein sequence ID" value="VAV86297.1"/>
    <property type="molecule type" value="Genomic_DNA"/>
</dbReference>
<reference evidence="2" key="1">
    <citation type="submission" date="2018-06" db="EMBL/GenBank/DDBJ databases">
        <authorList>
            <person name="Zhirakovskaya E."/>
        </authorList>
    </citation>
    <scope>NUCLEOTIDE SEQUENCE</scope>
</reference>
<proteinExistence type="predicted"/>
<sequence length="30" mass="3446">MSRDEKTKSSWENIQKEISDKFGGGEIMDV</sequence>
<dbReference type="AlphaFoldDB" id="A0A3B0R3S7"/>
<name>A0A3B0R3S7_9ZZZZ</name>
<feature type="non-terminal residue" evidence="2">
    <location>
        <position position="30"/>
    </location>
</feature>
<organism evidence="2">
    <name type="scientific">hydrothermal vent metagenome</name>
    <dbReference type="NCBI Taxonomy" id="652676"/>
    <lineage>
        <taxon>unclassified sequences</taxon>
        <taxon>metagenomes</taxon>
        <taxon>ecological metagenomes</taxon>
    </lineage>
</organism>
<evidence type="ECO:0000313" key="2">
    <source>
        <dbReference type="EMBL" id="VAV86297.1"/>
    </source>
</evidence>
<accession>A0A3B0R3S7</accession>